<dbReference type="GO" id="GO:0008610">
    <property type="term" value="P:lipid biosynthetic process"/>
    <property type="evidence" value="ECO:0007669"/>
    <property type="project" value="TreeGrafter"/>
</dbReference>
<accession>A0A3A5MIG2</accession>
<gene>
    <name evidence="3" type="ORF">D6T64_05180</name>
</gene>
<comment type="similarity">
    <text evidence="1">Belongs to the thioesterase family.</text>
</comment>
<evidence type="ECO:0000313" key="3">
    <source>
        <dbReference type="EMBL" id="RJT89960.1"/>
    </source>
</evidence>
<dbReference type="Gene3D" id="3.40.50.1820">
    <property type="entry name" value="alpha/beta hydrolase"/>
    <property type="match status" value="1"/>
</dbReference>
<dbReference type="Proteomes" id="UP000272015">
    <property type="component" value="Unassembled WGS sequence"/>
</dbReference>
<keyword evidence="4" id="KW-1185">Reference proteome</keyword>
<comment type="caution">
    <text evidence="3">The sequence shown here is derived from an EMBL/GenBank/DDBJ whole genome shotgun (WGS) entry which is preliminary data.</text>
</comment>
<organism evidence="3 4">
    <name type="scientific">Cryobacterium melibiosiphilum</name>
    <dbReference type="NCBI Taxonomy" id="995039"/>
    <lineage>
        <taxon>Bacteria</taxon>
        <taxon>Bacillati</taxon>
        <taxon>Actinomycetota</taxon>
        <taxon>Actinomycetes</taxon>
        <taxon>Micrococcales</taxon>
        <taxon>Microbacteriaceae</taxon>
        <taxon>Cryobacterium</taxon>
    </lineage>
</organism>
<name>A0A3A5MIG2_9MICO</name>
<sequence length="259" mass="28320">MTSNTVLWHLRPDAAGRQLLLFPFLGGFGASFNPLVHGLRDGWDVWTINPPGHGPSREAPIDRLTELVDRYIDEFVGLLRPGAIFFGHSMGGIVAYHVISALARSGRLAPELVPADLVLSAVSAPSNLPAQRWSHSNDSELLARLIDIEAIPESIAAEPSLHGLFLPAFRSDCSVLDDARALPVEPLKVRTRLILGELDPYTPSGTADAWQRHLALPLRTHVLAGEGHMYVRHALEPLDRILADVRDAHTPAPVNALRR</sequence>
<protein>
    <submittedName>
        <fullName evidence="3">Thioesterase</fullName>
    </submittedName>
</protein>
<evidence type="ECO:0000256" key="1">
    <source>
        <dbReference type="ARBA" id="ARBA00007169"/>
    </source>
</evidence>
<dbReference type="InterPro" id="IPR029058">
    <property type="entry name" value="AB_hydrolase_fold"/>
</dbReference>
<proteinExistence type="inferred from homology"/>
<feature type="domain" description="Thioesterase" evidence="2">
    <location>
        <begin position="17"/>
        <end position="242"/>
    </location>
</feature>
<dbReference type="OrthoDB" id="4169718at2"/>
<dbReference type="EMBL" id="QZVS01000066">
    <property type="protein sequence ID" value="RJT89960.1"/>
    <property type="molecule type" value="Genomic_DNA"/>
</dbReference>
<dbReference type="PANTHER" id="PTHR11487">
    <property type="entry name" value="THIOESTERASE"/>
    <property type="match status" value="1"/>
</dbReference>
<dbReference type="InterPro" id="IPR001031">
    <property type="entry name" value="Thioesterase"/>
</dbReference>
<evidence type="ECO:0000313" key="4">
    <source>
        <dbReference type="Proteomes" id="UP000272015"/>
    </source>
</evidence>
<evidence type="ECO:0000259" key="2">
    <source>
        <dbReference type="Pfam" id="PF00975"/>
    </source>
</evidence>
<reference evidence="3 4" key="1">
    <citation type="submission" date="2018-09" db="EMBL/GenBank/DDBJ databases">
        <title>Novel species of Cryobacterium.</title>
        <authorList>
            <person name="Liu Q."/>
            <person name="Xin Y.-H."/>
        </authorList>
    </citation>
    <scope>NUCLEOTIDE SEQUENCE [LARGE SCALE GENOMIC DNA]</scope>
    <source>
        <strain evidence="3 4">Hh39</strain>
    </source>
</reference>
<dbReference type="RefSeq" id="WP_119972671.1">
    <property type="nucleotide sequence ID" value="NZ_JBHSQA010000023.1"/>
</dbReference>
<dbReference type="Pfam" id="PF00975">
    <property type="entry name" value="Thioesterase"/>
    <property type="match status" value="1"/>
</dbReference>
<dbReference type="PANTHER" id="PTHR11487:SF0">
    <property type="entry name" value="S-ACYL FATTY ACID SYNTHASE THIOESTERASE, MEDIUM CHAIN"/>
    <property type="match status" value="1"/>
</dbReference>
<dbReference type="InterPro" id="IPR012223">
    <property type="entry name" value="TEII"/>
</dbReference>
<dbReference type="AlphaFoldDB" id="A0A3A5MIG2"/>
<dbReference type="SUPFAM" id="SSF53474">
    <property type="entry name" value="alpha/beta-Hydrolases"/>
    <property type="match status" value="1"/>
</dbReference>